<sequence>MTTRADSTGLVPATSSSWAALLTTGARGERESLFGYLQGLTSSPRVTDEEQRERERLYRRLVKRQRRARLRGPSPPPRPPALGSHQDEREKENESDGLSGIHPDAVRERKRQRTKAPEAKERSENGTEAWMTRAALDHYGGIYHPQPRPFVRSWTNTNSSLYASTTSPSPPSSFYDPGFYAPSSSSSSSSSSLPRLPTTAPAFAQKSPLDNATLVGGHHQPPPPPHWSSAATTPYLGSYPAHAGGSGGDQEPLSVEASASALPRPDRAHHFPPSPYSHQDRNSIHHPSWDQAPRHQDHQLYHHPASPPYQAGASTLPTASRPPNPAPSASSAATSTMAALGRDPVACLEWDCTLEDSPLDPTTTLGHELQQPPQQQYHQPHHQHQIHHRQQQQTYYHQYSEPSANASEAAVATNSYTSRFGHRDEATMITSAEICRTAAAPPNMSATTESPRGGALTLVDDDQGPRLSPGGLADLLLLYPESARHALQTRTQRPTPTMTTTAAATSSSSSMSAADAAALPSLGVSVPSPLFAWFAGGHINNN</sequence>
<proteinExistence type="predicted"/>
<feature type="region of interest" description="Disordered" evidence="1">
    <location>
        <begin position="442"/>
        <end position="464"/>
    </location>
</feature>
<feature type="region of interest" description="Disordered" evidence="1">
    <location>
        <begin position="159"/>
        <end position="337"/>
    </location>
</feature>
<name>L8H9G9_ACACF</name>
<accession>L8H9G9</accession>
<feature type="region of interest" description="Disordered" evidence="1">
    <location>
        <begin position="62"/>
        <end position="129"/>
    </location>
</feature>
<evidence type="ECO:0000313" key="3">
    <source>
        <dbReference type="Proteomes" id="UP000011083"/>
    </source>
</evidence>
<protein>
    <submittedName>
        <fullName evidence="2">Uncharacterized protein</fullName>
    </submittedName>
</protein>
<feature type="compositionally biased region" description="Basic and acidic residues" evidence="1">
    <location>
        <begin position="85"/>
        <end position="94"/>
    </location>
</feature>
<feature type="compositionally biased region" description="Low complexity" evidence="1">
    <location>
        <begin position="183"/>
        <end position="192"/>
    </location>
</feature>
<evidence type="ECO:0000256" key="1">
    <source>
        <dbReference type="SAM" id="MobiDB-lite"/>
    </source>
</evidence>
<dbReference type="KEGG" id="acan:ACA1_159820"/>
<feature type="compositionally biased region" description="Basic and acidic residues" evidence="1">
    <location>
        <begin position="115"/>
        <end position="125"/>
    </location>
</feature>
<dbReference type="AlphaFoldDB" id="L8H9G9"/>
<feature type="region of interest" description="Disordered" evidence="1">
    <location>
        <begin position="358"/>
        <end position="393"/>
    </location>
</feature>
<dbReference type="Proteomes" id="UP000011083">
    <property type="component" value="Unassembled WGS sequence"/>
</dbReference>
<gene>
    <name evidence="2" type="ORF">ACA1_159820</name>
</gene>
<feature type="compositionally biased region" description="Low complexity" evidence="1">
    <location>
        <begin position="327"/>
        <end position="337"/>
    </location>
</feature>
<dbReference type="GeneID" id="14923060"/>
<dbReference type="VEuPathDB" id="AmoebaDB:ACA1_159820"/>
<dbReference type="RefSeq" id="XP_004348592.1">
    <property type="nucleotide sequence ID" value="XM_004348542.1"/>
</dbReference>
<organism evidence="2 3">
    <name type="scientific">Acanthamoeba castellanii (strain ATCC 30010 / Neff)</name>
    <dbReference type="NCBI Taxonomy" id="1257118"/>
    <lineage>
        <taxon>Eukaryota</taxon>
        <taxon>Amoebozoa</taxon>
        <taxon>Discosea</taxon>
        <taxon>Longamoebia</taxon>
        <taxon>Centramoebida</taxon>
        <taxon>Acanthamoebidae</taxon>
        <taxon>Acanthamoeba</taxon>
    </lineage>
</organism>
<evidence type="ECO:0000313" key="2">
    <source>
        <dbReference type="EMBL" id="ELR22134.1"/>
    </source>
</evidence>
<reference evidence="2 3" key="1">
    <citation type="journal article" date="2013" name="Genome Biol.">
        <title>Genome of Acanthamoeba castellanii highlights extensive lateral gene transfer and early evolution of tyrosine kinase signaling.</title>
        <authorList>
            <person name="Clarke M."/>
            <person name="Lohan A.J."/>
            <person name="Liu B."/>
            <person name="Lagkouvardos I."/>
            <person name="Roy S."/>
            <person name="Zafar N."/>
            <person name="Bertelli C."/>
            <person name="Schilde C."/>
            <person name="Kianianmomeni A."/>
            <person name="Burglin T.R."/>
            <person name="Frech C."/>
            <person name="Turcotte B."/>
            <person name="Kopec K.O."/>
            <person name="Synnott J.M."/>
            <person name="Choo C."/>
            <person name="Paponov I."/>
            <person name="Finkler A."/>
            <person name="Soon Heng Tan C."/>
            <person name="Hutchins A.P."/>
            <person name="Weinmeier T."/>
            <person name="Rattei T."/>
            <person name="Chu J.S."/>
            <person name="Gimenez G."/>
            <person name="Irimia M."/>
            <person name="Rigden D.J."/>
            <person name="Fitzpatrick D.A."/>
            <person name="Lorenzo-Morales J."/>
            <person name="Bateman A."/>
            <person name="Chiu C.H."/>
            <person name="Tang P."/>
            <person name="Hegemann P."/>
            <person name="Fromm H."/>
            <person name="Raoult D."/>
            <person name="Greub G."/>
            <person name="Miranda-Saavedra D."/>
            <person name="Chen N."/>
            <person name="Nash P."/>
            <person name="Ginger M.L."/>
            <person name="Horn M."/>
            <person name="Schaap P."/>
            <person name="Caler L."/>
            <person name="Loftus B."/>
        </authorList>
    </citation>
    <scope>NUCLEOTIDE SEQUENCE [LARGE SCALE GENOMIC DNA]</scope>
    <source>
        <strain evidence="2 3">Neff</strain>
    </source>
</reference>
<feature type="region of interest" description="Disordered" evidence="1">
    <location>
        <begin position="487"/>
        <end position="509"/>
    </location>
</feature>
<dbReference type="EMBL" id="KB007890">
    <property type="protein sequence ID" value="ELR22134.1"/>
    <property type="molecule type" value="Genomic_DNA"/>
</dbReference>
<keyword evidence="3" id="KW-1185">Reference proteome</keyword>
<feature type="compositionally biased region" description="Basic residues" evidence="1">
    <location>
        <begin position="379"/>
        <end position="390"/>
    </location>
</feature>